<organism evidence="1 2">
    <name type="scientific">Paralvinella palmiformis</name>
    <dbReference type="NCBI Taxonomy" id="53620"/>
    <lineage>
        <taxon>Eukaryota</taxon>
        <taxon>Metazoa</taxon>
        <taxon>Spiralia</taxon>
        <taxon>Lophotrochozoa</taxon>
        <taxon>Annelida</taxon>
        <taxon>Polychaeta</taxon>
        <taxon>Sedentaria</taxon>
        <taxon>Canalipalpata</taxon>
        <taxon>Terebellida</taxon>
        <taxon>Terebelliformia</taxon>
        <taxon>Alvinellidae</taxon>
        <taxon>Paralvinella</taxon>
    </lineage>
</organism>
<reference evidence="1" key="1">
    <citation type="journal article" date="2023" name="Mol. Biol. Evol.">
        <title>Third-Generation Sequencing Reveals the Adaptive Role of the Epigenome in Three Deep-Sea Polychaetes.</title>
        <authorList>
            <person name="Perez M."/>
            <person name="Aroh O."/>
            <person name="Sun Y."/>
            <person name="Lan Y."/>
            <person name="Juniper S.K."/>
            <person name="Young C.R."/>
            <person name="Angers B."/>
            <person name="Qian P.Y."/>
        </authorList>
    </citation>
    <scope>NUCLEOTIDE SEQUENCE</scope>
    <source>
        <strain evidence="1">P08H-3</strain>
    </source>
</reference>
<protein>
    <submittedName>
        <fullName evidence="1">Uncharacterized protein</fullName>
    </submittedName>
</protein>
<comment type="caution">
    <text evidence="1">The sequence shown here is derived from an EMBL/GenBank/DDBJ whole genome shotgun (WGS) entry which is preliminary data.</text>
</comment>
<dbReference type="Proteomes" id="UP001208570">
    <property type="component" value="Unassembled WGS sequence"/>
</dbReference>
<name>A0AAD9K1L4_9ANNE</name>
<dbReference type="EMBL" id="JAODUP010000086">
    <property type="protein sequence ID" value="KAK2163082.1"/>
    <property type="molecule type" value="Genomic_DNA"/>
</dbReference>
<evidence type="ECO:0000313" key="1">
    <source>
        <dbReference type="EMBL" id="KAK2163082.1"/>
    </source>
</evidence>
<proteinExistence type="predicted"/>
<keyword evidence="2" id="KW-1185">Reference proteome</keyword>
<dbReference type="AlphaFoldDB" id="A0AAD9K1L4"/>
<accession>A0AAD9K1L4</accession>
<sequence length="106" mass="11681">MVNLPNNHPEICGQFKKVNFVVQKTKNVFSALAIDECHEQPSPPSISDMGQLRQGLKSDVLNCITKDSPPVQHASDVGANILDGGAIIHMQIQEAVEQSRTMPRKY</sequence>
<gene>
    <name evidence="1" type="ORF">LSH36_86g06075</name>
</gene>
<evidence type="ECO:0000313" key="2">
    <source>
        <dbReference type="Proteomes" id="UP001208570"/>
    </source>
</evidence>